<dbReference type="NCBIfam" id="NF040815">
    <property type="entry name" value="recomb_XerA_Arch"/>
    <property type="match status" value="1"/>
</dbReference>
<dbReference type="InterPro" id="IPR044068">
    <property type="entry name" value="CB"/>
</dbReference>
<evidence type="ECO:0000259" key="13">
    <source>
        <dbReference type="PROSITE" id="PS51900"/>
    </source>
</evidence>
<dbReference type="Gene3D" id="1.10.150.130">
    <property type="match status" value="1"/>
</dbReference>
<dbReference type="GO" id="GO:0009037">
    <property type="term" value="F:tyrosine-based site-specific recombinase activity"/>
    <property type="evidence" value="ECO:0007669"/>
    <property type="project" value="UniProtKB-UniRule"/>
</dbReference>
<dbReference type="GO" id="GO:0005737">
    <property type="term" value="C:cytoplasm"/>
    <property type="evidence" value="ECO:0007669"/>
    <property type="project" value="UniProtKB-SubCell"/>
</dbReference>
<dbReference type="InterPro" id="IPR002104">
    <property type="entry name" value="Integrase_catalytic"/>
</dbReference>
<comment type="function">
    <text evidence="11">Site-specific tyrosine recombinase, which acts by catalyzing the cutting and rejoining of the recombining DNA molecules. The XerC-XerD complex is essential to convert dimers of the bacterial chromosome into monomers to permit their segregation at cell division. It also contributes to the segregational stability of plasmids.</text>
</comment>
<dbReference type="CDD" id="cd00798">
    <property type="entry name" value="INT_XerDC_C"/>
    <property type="match status" value="1"/>
</dbReference>
<keyword evidence="4 11" id="KW-0963">Cytoplasm</keyword>
<dbReference type="NCBIfam" id="NF001399">
    <property type="entry name" value="PRK00283.1"/>
    <property type="match status" value="1"/>
</dbReference>
<dbReference type="Gene3D" id="1.10.443.10">
    <property type="entry name" value="Intergrase catalytic core"/>
    <property type="match status" value="1"/>
</dbReference>
<dbReference type="InterPro" id="IPR011932">
    <property type="entry name" value="Recomb_XerD"/>
</dbReference>
<evidence type="ECO:0000313" key="15">
    <source>
        <dbReference type="Proteomes" id="UP000198564"/>
    </source>
</evidence>
<sequence>MINQEPFEDYLVFLKIEKGLSINTVNSYKRDINQYIDYLNKNKIESFQVIDRYLILEYFSAQKELKKADNTIIRMFSSVRKFHQYLKQEGYTQDDPMQYVKTPKKADSLPKIVSMQQIDQLLQTPDTSKPLGIRDRAILEVMYATGLRITELIELTTNDIHLSMKLIQIVGKGNKERLIPIGEEGCKWLDYYMTQSREQLLKKSNQNTAVVFLNSRGMPLSRQGVWKNIKKIAQKAGLKKNITPHTLRHSFATHLLENGADLRIVQELLGHANVSTTQIYTHITKHRLKDVYTAYHPRA</sequence>
<dbReference type="Pfam" id="PF02899">
    <property type="entry name" value="Phage_int_SAM_1"/>
    <property type="match status" value="1"/>
</dbReference>
<organism evidence="14 15">
    <name type="scientific">Alkalibacterium gilvum</name>
    <dbReference type="NCBI Taxonomy" id="1130080"/>
    <lineage>
        <taxon>Bacteria</taxon>
        <taxon>Bacillati</taxon>
        <taxon>Bacillota</taxon>
        <taxon>Bacilli</taxon>
        <taxon>Lactobacillales</taxon>
        <taxon>Carnobacteriaceae</taxon>
        <taxon>Alkalibacterium</taxon>
    </lineage>
</organism>
<comment type="subcellular location">
    <subcellularLocation>
        <location evidence="1 11">Cytoplasm</location>
    </subcellularLocation>
</comment>
<feature type="active site" description="O-(3'-phospho-DNA)-tyrosine intermediate" evidence="11">
    <location>
        <position position="280"/>
    </location>
</feature>
<dbReference type="InterPro" id="IPR010998">
    <property type="entry name" value="Integrase_recombinase_N"/>
</dbReference>
<evidence type="ECO:0000256" key="6">
    <source>
        <dbReference type="ARBA" id="ARBA00022829"/>
    </source>
</evidence>
<evidence type="ECO:0000256" key="9">
    <source>
        <dbReference type="ARBA" id="ARBA00023172"/>
    </source>
</evidence>
<evidence type="ECO:0000256" key="3">
    <source>
        <dbReference type="ARBA" id="ARBA00015810"/>
    </source>
</evidence>
<dbReference type="GO" id="GO:0007059">
    <property type="term" value="P:chromosome segregation"/>
    <property type="evidence" value="ECO:0007669"/>
    <property type="project" value="UniProtKB-UniRule"/>
</dbReference>
<accession>A0A1H6QWA5</accession>
<dbReference type="GO" id="GO:0006313">
    <property type="term" value="P:DNA transposition"/>
    <property type="evidence" value="ECO:0007669"/>
    <property type="project" value="UniProtKB-UniRule"/>
</dbReference>
<dbReference type="NCBIfam" id="TIGR02225">
    <property type="entry name" value="recomb_XerD"/>
    <property type="match status" value="1"/>
</dbReference>
<keyword evidence="15" id="KW-1185">Reference proteome</keyword>
<keyword evidence="6 11" id="KW-0159">Chromosome partition</keyword>
<dbReference type="Proteomes" id="UP000198564">
    <property type="component" value="Unassembled WGS sequence"/>
</dbReference>
<name>A0A1H6QWA5_9LACT</name>
<dbReference type="InterPro" id="IPR023009">
    <property type="entry name" value="Tyrosine_recombinase_XerC/XerD"/>
</dbReference>
<feature type="active site" evidence="11">
    <location>
        <position position="245"/>
    </location>
</feature>
<feature type="active site" evidence="11">
    <location>
        <position position="248"/>
    </location>
</feature>
<dbReference type="EMBL" id="FNYW01000001">
    <property type="protein sequence ID" value="SEI48048.1"/>
    <property type="molecule type" value="Genomic_DNA"/>
</dbReference>
<comment type="similarity">
    <text evidence="2 11">Belongs to the 'phage' integrase family. XerD subfamily.</text>
</comment>
<keyword evidence="9 11" id="KW-0233">DNA recombination</keyword>
<dbReference type="HAMAP" id="MF_01808">
    <property type="entry name" value="Recomb_XerC_XerD"/>
    <property type="match status" value="1"/>
</dbReference>
<feature type="active site" evidence="11">
    <location>
        <position position="148"/>
    </location>
</feature>
<dbReference type="InterPro" id="IPR013762">
    <property type="entry name" value="Integrase-like_cat_sf"/>
</dbReference>
<comment type="subunit">
    <text evidence="11">Forms a cyclic heterotetrameric complex composed of two molecules of XerC and two molecules of XerD.</text>
</comment>
<evidence type="ECO:0000313" key="14">
    <source>
        <dbReference type="EMBL" id="SEI48048.1"/>
    </source>
</evidence>
<reference evidence="15" key="1">
    <citation type="submission" date="2016-10" db="EMBL/GenBank/DDBJ databases">
        <authorList>
            <person name="Varghese N."/>
            <person name="Submissions S."/>
        </authorList>
    </citation>
    <scope>NUCLEOTIDE SEQUENCE [LARGE SCALE GENOMIC DNA]</scope>
    <source>
        <strain evidence="15">DSM 25751</strain>
    </source>
</reference>
<feature type="active site" evidence="11">
    <location>
        <position position="271"/>
    </location>
</feature>
<dbReference type="GO" id="GO:0003677">
    <property type="term" value="F:DNA binding"/>
    <property type="evidence" value="ECO:0007669"/>
    <property type="project" value="UniProtKB-UniRule"/>
</dbReference>
<proteinExistence type="inferred from homology"/>
<keyword evidence="7 11" id="KW-0229">DNA integration</keyword>
<dbReference type="InterPro" id="IPR011010">
    <property type="entry name" value="DNA_brk_join_enz"/>
</dbReference>
<protein>
    <recommendedName>
        <fullName evidence="3 11">Tyrosine recombinase XerD</fullName>
    </recommendedName>
</protein>
<evidence type="ECO:0000256" key="1">
    <source>
        <dbReference type="ARBA" id="ARBA00004496"/>
    </source>
</evidence>
<feature type="active site" evidence="11">
    <location>
        <position position="172"/>
    </location>
</feature>
<dbReference type="Pfam" id="PF00589">
    <property type="entry name" value="Phage_integrase"/>
    <property type="match status" value="1"/>
</dbReference>
<dbReference type="PANTHER" id="PTHR30349">
    <property type="entry name" value="PHAGE INTEGRASE-RELATED"/>
    <property type="match status" value="1"/>
</dbReference>
<dbReference type="RefSeq" id="WP_091631686.1">
    <property type="nucleotide sequence ID" value="NZ_FNYW01000001.1"/>
</dbReference>
<feature type="domain" description="Tyr recombinase" evidence="12">
    <location>
        <begin position="108"/>
        <end position="293"/>
    </location>
</feature>
<dbReference type="AlphaFoldDB" id="A0A1H6QWA5"/>
<gene>
    <name evidence="11" type="primary">xerD</name>
    <name evidence="14" type="ORF">SAMN04488113_10143</name>
</gene>
<evidence type="ECO:0000256" key="5">
    <source>
        <dbReference type="ARBA" id="ARBA00022618"/>
    </source>
</evidence>
<evidence type="ECO:0000256" key="2">
    <source>
        <dbReference type="ARBA" id="ARBA00010450"/>
    </source>
</evidence>
<keyword evidence="8 11" id="KW-0238">DNA-binding</keyword>
<dbReference type="InterPro" id="IPR050090">
    <property type="entry name" value="Tyrosine_recombinase_XerCD"/>
</dbReference>
<evidence type="ECO:0000256" key="11">
    <source>
        <dbReference type="HAMAP-Rule" id="MF_01807"/>
    </source>
</evidence>
<dbReference type="SUPFAM" id="SSF56349">
    <property type="entry name" value="DNA breaking-rejoining enzymes"/>
    <property type="match status" value="1"/>
</dbReference>
<dbReference type="STRING" id="1130080.SAMN04488113_10143"/>
<dbReference type="PANTHER" id="PTHR30349:SF81">
    <property type="entry name" value="TYROSINE RECOMBINASE XERC"/>
    <property type="match status" value="1"/>
</dbReference>
<keyword evidence="5 11" id="KW-0132">Cell division</keyword>
<dbReference type="InterPro" id="IPR004107">
    <property type="entry name" value="Integrase_SAM-like_N"/>
</dbReference>
<evidence type="ECO:0000259" key="12">
    <source>
        <dbReference type="PROSITE" id="PS51898"/>
    </source>
</evidence>
<dbReference type="PROSITE" id="PS51900">
    <property type="entry name" value="CB"/>
    <property type="match status" value="1"/>
</dbReference>
<evidence type="ECO:0000256" key="7">
    <source>
        <dbReference type="ARBA" id="ARBA00022908"/>
    </source>
</evidence>
<dbReference type="OrthoDB" id="9801717at2"/>
<dbReference type="GO" id="GO:0051301">
    <property type="term" value="P:cell division"/>
    <property type="evidence" value="ECO:0007669"/>
    <property type="project" value="UniProtKB-KW"/>
</dbReference>
<dbReference type="PROSITE" id="PS51898">
    <property type="entry name" value="TYR_RECOMBINASE"/>
    <property type="match status" value="1"/>
</dbReference>
<evidence type="ECO:0000256" key="10">
    <source>
        <dbReference type="ARBA" id="ARBA00023306"/>
    </source>
</evidence>
<evidence type="ECO:0000256" key="8">
    <source>
        <dbReference type="ARBA" id="ARBA00023125"/>
    </source>
</evidence>
<dbReference type="HAMAP" id="MF_01807">
    <property type="entry name" value="Recomb_XerD"/>
    <property type="match status" value="1"/>
</dbReference>
<feature type="domain" description="Core-binding (CB)" evidence="13">
    <location>
        <begin position="1"/>
        <end position="87"/>
    </location>
</feature>
<keyword evidence="10 11" id="KW-0131">Cell cycle</keyword>
<evidence type="ECO:0000256" key="4">
    <source>
        <dbReference type="ARBA" id="ARBA00022490"/>
    </source>
</evidence>